<keyword evidence="2" id="KW-1185">Reference proteome</keyword>
<dbReference type="GeneID" id="92046543"/>
<sequence>MVRGDMIVIEVGKLLGRAFESTEGMAQHEENGVLSPDIPGVRIELAEEYAEPRQKDSKIENGIGGHMLSDVFWLVRRKPIIAKQEPEQASAAVTLLRNHQ</sequence>
<dbReference type="Proteomes" id="UP001433268">
    <property type="component" value="Unassembled WGS sequence"/>
</dbReference>
<reference evidence="1 2" key="1">
    <citation type="submission" date="2023-01" db="EMBL/GenBank/DDBJ databases">
        <title>Analysis of 21 Apiospora genomes using comparative genomics revels a genus with tremendous synthesis potential of carbohydrate active enzymes and secondary metabolites.</title>
        <authorList>
            <person name="Sorensen T."/>
        </authorList>
    </citation>
    <scope>NUCLEOTIDE SEQUENCE [LARGE SCALE GENOMIC DNA]</scope>
    <source>
        <strain evidence="1 2">CBS 114990</strain>
    </source>
</reference>
<name>A0ABR1VTA1_9PEZI</name>
<evidence type="ECO:0000313" key="1">
    <source>
        <dbReference type="EMBL" id="KAK8074505.1"/>
    </source>
</evidence>
<comment type="caution">
    <text evidence="1">The sequence shown here is derived from an EMBL/GenBank/DDBJ whole genome shotgun (WGS) entry which is preliminary data.</text>
</comment>
<accession>A0ABR1VTA1</accession>
<protein>
    <submittedName>
        <fullName evidence="1">Uncharacterized protein</fullName>
    </submittedName>
</protein>
<organism evidence="1 2">
    <name type="scientific">Apiospora hydei</name>
    <dbReference type="NCBI Taxonomy" id="1337664"/>
    <lineage>
        <taxon>Eukaryota</taxon>
        <taxon>Fungi</taxon>
        <taxon>Dikarya</taxon>
        <taxon>Ascomycota</taxon>
        <taxon>Pezizomycotina</taxon>
        <taxon>Sordariomycetes</taxon>
        <taxon>Xylariomycetidae</taxon>
        <taxon>Amphisphaeriales</taxon>
        <taxon>Apiosporaceae</taxon>
        <taxon>Apiospora</taxon>
    </lineage>
</organism>
<evidence type="ECO:0000313" key="2">
    <source>
        <dbReference type="Proteomes" id="UP001433268"/>
    </source>
</evidence>
<proteinExistence type="predicted"/>
<gene>
    <name evidence="1" type="ORF">PG997_009168</name>
</gene>
<dbReference type="RefSeq" id="XP_066665445.1">
    <property type="nucleotide sequence ID" value="XM_066813483.1"/>
</dbReference>
<dbReference type="EMBL" id="JAQQWN010000007">
    <property type="protein sequence ID" value="KAK8074505.1"/>
    <property type="molecule type" value="Genomic_DNA"/>
</dbReference>